<dbReference type="AlphaFoldDB" id="A0A846QR84"/>
<dbReference type="RefSeq" id="WP_167940249.1">
    <property type="nucleotide sequence ID" value="NZ_JAATJA010000001.1"/>
</dbReference>
<evidence type="ECO:0000313" key="1">
    <source>
        <dbReference type="EMBL" id="NJB67169.1"/>
    </source>
</evidence>
<dbReference type="InterPro" id="IPR038537">
    <property type="entry name" value="TatT_sf"/>
</dbReference>
<dbReference type="Proteomes" id="UP000580856">
    <property type="component" value="Unassembled WGS sequence"/>
</dbReference>
<gene>
    <name evidence="1" type="ORF">GGQ74_000809</name>
</gene>
<proteinExistence type="predicted"/>
<accession>A0A846QR84</accession>
<protein>
    <recommendedName>
        <fullName evidence="3">TRAP transporter T-component</fullName>
    </recommendedName>
</protein>
<evidence type="ECO:0000313" key="2">
    <source>
        <dbReference type="Proteomes" id="UP000580856"/>
    </source>
</evidence>
<dbReference type="InterPro" id="IPR031823">
    <property type="entry name" value="TatT"/>
</dbReference>
<name>A0A846QR84_9BACT</name>
<reference evidence="1 2" key="1">
    <citation type="submission" date="2020-03" db="EMBL/GenBank/DDBJ databases">
        <title>Genomic Encyclopedia of Type Strains, Phase IV (KMG-IV): sequencing the most valuable type-strain genomes for metagenomic binning, comparative biology and taxonomic classification.</title>
        <authorList>
            <person name="Goeker M."/>
        </authorList>
    </citation>
    <scope>NUCLEOTIDE SEQUENCE [LARGE SCALE GENOMIC DNA]</scope>
    <source>
        <strain evidence="1 2">DSM 24233</strain>
    </source>
</reference>
<dbReference type="Pfam" id="PF16811">
    <property type="entry name" value="TAtT"/>
    <property type="match status" value="1"/>
</dbReference>
<dbReference type="PROSITE" id="PS51257">
    <property type="entry name" value="PROKAR_LIPOPROTEIN"/>
    <property type="match status" value="1"/>
</dbReference>
<dbReference type="EMBL" id="JAATJA010000001">
    <property type="protein sequence ID" value="NJB67169.1"/>
    <property type="molecule type" value="Genomic_DNA"/>
</dbReference>
<sequence>MTDTSRPQPKAASGCALALLCAALVIVCGCVPYSSARMGNALSLAILNQDDPETVRDGAPAFLLLADSFIEASPRDPSMLAAGAKLYAVYSALFAPSADRATRLAERARQYGNRALCASLPTLCDLSAMHHEEFERQLAKAEVNAVPALNAFVVGNLAWIQARRGDWNALADLPRLQSALERIVALNERYDNGSPHVYLGILHTLRPPSLGGHPELGRKHFERAIEISKGRDLGAKVAFAAGYARLMYDRELHDRLIAEVLAADPREKGLTLLNTMAIRRARQLAATADSHF</sequence>
<keyword evidence="2" id="KW-1185">Reference proteome</keyword>
<organism evidence="1 2">
    <name type="scientific">Desulfobaculum xiamenense</name>
    <dbReference type="NCBI Taxonomy" id="995050"/>
    <lineage>
        <taxon>Bacteria</taxon>
        <taxon>Pseudomonadati</taxon>
        <taxon>Thermodesulfobacteriota</taxon>
        <taxon>Desulfovibrionia</taxon>
        <taxon>Desulfovibrionales</taxon>
        <taxon>Desulfovibrionaceae</taxon>
        <taxon>Desulfobaculum</taxon>
    </lineage>
</organism>
<comment type="caution">
    <text evidence="1">The sequence shown here is derived from an EMBL/GenBank/DDBJ whole genome shotgun (WGS) entry which is preliminary data.</text>
</comment>
<dbReference type="Gene3D" id="1.25.40.920">
    <property type="entry name" value="TRAP transporter T-component"/>
    <property type="match status" value="1"/>
</dbReference>
<evidence type="ECO:0008006" key="3">
    <source>
        <dbReference type="Google" id="ProtNLM"/>
    </source>
</evidence>